<keyword evidence="4" id="KW-1185">Reference proteome</keyword>
<dbReference type="Pfam" id="PF18758">
    <property type="entry name" value="KDZ"/>
    <property type="match status" value="1"/>
</dbReference>
<dbReference type="EMBL" id="JARJLG010000165">
    <property type="protein sequence ID" value="KAJ7733863.1"/>
    <property type="molecule type" value="Genomic_DNA"/>
</dbReference>
<gene>
    <name evidence="3" type="ORF">DFH07DRAFT_780501</name>
</gene>
<sequence>MNPVPRCNLTSVTSVTYRLVFFSSPSSAMAHKKTHKRKGTDLLQAPDNHVAFRNSAVKRVHYTTTDDTGSSTSTSIRGRIPIPQSVANVSQRNDIESQGPPEPELSDSPEQRKCTQLIDDFGDHFEELGMLLLEYEADEETGLVCECGSGMERTTQCYDCTGYAAACSTCFVKAHLRIPFHWAEVWNTLAGFFVRHDISKLGHVIQLGHNGDRCEQPTGERLFTVVDSNGIHSTRLAFCGCREQPPNKIRQLMRSRLFPATTKDPHTAFTVNMLKEFQMHNFESKKAAYDYLGAIRRLSDNSFTADVANPYAAFLRVVRVFNYLTLKKRCGQFHGIDILIPHRPVGNLLVWCPACPEPGLNSDPNCPTTPAHLRRVNNYRHLNQSQRTLDGNHQCNQFSKNTDPDDVSLCAGKAYFPLDSTYQQYLKSVPTSTAKATCNYLKVVNKQDKKKFNNMAITGTVNCQCSHVFILSCVDLPHAERFANSDYALAMALRNHKPSEEFTFKLQIEVDDVDEAATYDIACEYVINLEKRFETYFPDQLASIRKMRWGVPALHVQGHQDSCTYLFGTGYMECIGHFHGETAEHYWPEANQLGPHIRQMNLGHRQDTMINHHGDWNYKKTMKIASDLAEDLQAARKKYLEKRNHYIGLSISFKDRVAEWQKTPRKTYKQGKEAVIPSQLSIYQAMLAQDDNFASTLVPKSKIAKFLDEGLKIQDNQLKLKHLIQDTTEHDLQAWRKEIAGRTSKLRDQIAAFRRDQKHFMAKVGDKVAAQTTLGTPIEDEKLFLPSDLTENERQKMDVVALGMEESKWREGQAFDILRALQHIVKTINALRNRKFKNDRQQKQNSRAGDQIADATKRQNHRIESYSAARLALISLNGSTDFPVLTEADLFMKSVQQKRRVGDSKRTDGLLWRATALATIGSYDSEVEMGELEQAEEGGDQAAVAGTQMDRRKSGAKPKKIAEKSNKEEMERPEGWLWQLGKLTKMSDTEMEAWSNEGDRVQWFRAEAEMQRWQEQWEQKLVELLRTRRSFGKMESVWAQLADMQPSEAHGAKAYARQKAAMYARRKSEAEMQVKKVGYGQLLDETANVVALVEAERKTEVAVIDAALNGIAQ</sequence>
<feature type="compositionally biased region" description="Low complexity" evidence="1">
    <location>
        <begin position="64"/>
        <end position="80"/>
    </location>
</feature>
<name>A0AAD7MWK5_9AGAR</name>
<dbReference type="Proteomes" id="UP001215280">
    <property type="component" value="Unassembled WGS sequence"/>
</dbReference>
<dbReference type="InterPro" id="IPR040521">
    <property type="entry name" value="KDZ"/>
</dbReference>
<feature type="region of interest" description="Disordered" evidence="1">
    <location>
        <begin position="837"/>
        <end position="857"/>
    </location>
</feature>
<dbReference type="InterPro" id="IPR041457">
    <property type="entry name" value="CxC2_KDZ-assoc"/>
</dbReference>
<evidence type="ECO:0000256" key="1">
    <source>
        <dbReference type="SAM" id="MobiDB-lite"/>
    </source>
</evidence>
<comment type="caution">
    <text evidence="3">The sequence shown here is derived from an EMBL/GenBank/DDBJ whole genome shotgun (WGS) entry which is preliminary data.</text>
</comment>
<evidence type="ECO:0000313" key="3">
    <source>
        <dbReference type="EMBL" id="KAJ7733863.1"/>
    </source>
</evidence>
<dbReference type="AlphaFoldDB" id="A0AAD7MWK5"/>
<evidence type="ECO:0000313" key="4">
    <source>
        <dbReference type="Proteomes" id="UP001215280"/>
    </source>
</evidence>
<protein>
    <recommendedName>
        <fullName evidence="2">CxC2-like cysteine cluster KDZ transposase-associated domain-containing protein</fullName>
    </recommendedName>
</protein>
<proteinExistence type="predicted"/>
<feature type="region of interest" description="Disordered" evidence="1">
    <location>
        <begin position="64"/>
        <end position="111"/>
    </location>
</feature>
<feature type="region of interest" description="Disordered" evidence="1">
    <location>
        <begin position="933"/>
        <end position="968"/>
    </location>
</feature>
<evidence type="ECO:0000259" key="2">
    <source>
        <dbReference type="Pfam" id="PF18803"/>
    </source>
</evidence>
<feature type="domain" description="CxC2-like cysteine cluster KDZ transposase-associated" evidence="2">
    <location>
        <begin position="199"/>
        <end position="302"/>
    </location>
</feature>
<dbReference type="Pfam" id="PF18803">
    <property type="entry name" value="CxC2"/>
    <property type="match status" value="1"/>
</dbReference>
<organism evidence="3 4">
    <name type="scientific">Mycena maculata</name>
    <dbReference type="NCBI Taxonomy" id="230809"/>
    <lineage>
        <taxon>Eukaryota</taxon>
        <taxon>Fungi</taxon>
        <taxon>Dikarya</taxon>
        <taxon>Basidiomycota</taxon>
        <taxon>Agaricomycotina</taxon>
        <taxon>Agaricomycetes</taxon>
        <taxon>Agaricomycetidae</taxon>
        <taxon>Agaricales</taxon>
        <taxon>Marasmiineae</taxon>
        <taxon>Mycenaceae</taxon>
        <taxon>Mycena</taxon>
    </lineage>
</organism>
<accession>A0AAD7MWK5</accession>
<reference evidence="3" key="1">
    <citation type="submission" date="2023-03" db="EMBL/GenBank/DDBJ databases">
        <title>Massive genome expansion in bonnet fungi (Mycena s.s.) driven by repeated elements and novel gene families across ecological guilds.</title>
        <authorList>
            <consortium name="Lawrence Berkeley National Laboratory"/>
            <person name="Harder C.B."/>
            <person name="Miyauchi S."/>
            <person name="Viragh M."/>
            <person name="Kuo A."/>
            <person name="Thoen E."/>
            <person name="Andreopoulos B."/>
            <person name="Lu D."/>
            <person name="Skrede I."/>
            <person name="Drula E."/>
            <person name="Henrissat B."/>
            <person name="Morin E."/>
            <person name="Kohler A."/>
            <person name="Barry K."/>
            <person name="LaButti K."/>
            <person name="Morin E."/>
            <person name="Salamov A."/>
            <person name="Lipzen A."/>
            <person name="Mereny Z."/>
            <person name="Hegedus B."/>
            <person name="Baldrian P."/>
            <person name="Stursova M."/>
            <person name="Weitz H."/>
            <person name="Taylor A."/>
            <person name="Grigoriev I.V."/>
            <person name="Nagy L.G."/>
            <person name="Martin F."/>
            <person name="Kauserud H."/>
        </authorList>
    </citation>
    <scope>NUCLEOTIDE SEQUENCE</scope>
    <source>
        <strain evidence="3">CBHHK188m</strain>
    </source>
</reference>